<sequence length="271" mass="31423">MLVRPEPGLGLDARLPMGKHLRCSMALEAYCQGGSAIYFGLESSRFPFLQIQLVPRARLTLRIPVLGVTEFKSIFAGGSLTLYNQGSRPKPAWGGWKPFWHSIKPFAMPVIELQHRNTLLGSVFDSEQRKALKEALDDVTLRRKERMQEKVRNRRETLGRFEPLEMPKLDPRNRVDAIDRLREKMREQYGDRGVVRGDAIERLRDDSDMRREIEGMMRQRERWKGEVKGRRRGVEDEPGFVRVFPAKWPWDAPKLHLHDSAVESCQFLTEG</sequence>
<dbReference type="GeneID" id="17322465"/>
<dbReference type="AlphaFoldDB" id="R7QBT9"/>
<dbReference type="KEGG" id="ccp:CHC_T00003502001"/>
<evidence type="ECO:0000313" key="1">
    <source>
        <dbReference type="EMBL" id="CDF34930.1"/>
    </source>
</evidence>
<protein>
    <submittedName>
        <fullName evidence="1">Uncharacterized protein</fullName>
    </submittedName>
</protein>
<dbReference type="Proteomes" id="UP000012073">
    <property type="component" value="Unassembled WGS sequence"/>
</dbReference>
<dbReference type="Gramene" id="CDF34930">
    <property type="protein sequence ID" value="CDF34930"/>
    <property type="gene ID" value="CHC_T00003502001"/>
</dbReference>
<organism evidence="1 2">
    <name type="scientific">Chondrus crispus</name>
    <name type="common">Carrageen Irish moss</name>
    <name type="synonym">Polymorpha crispa</name>
    <dbReference type="NCBI Taxonomy" id="2769"/>
    <lineage>
        <taxon>Eukaryota</taxon>
        <taxon>Rhodophyta</taxon>
        <taxon>Florideophyceae</taxon>
        <taxon>Rhodymeniophycidae</taxon>
        <taxon>Gigartinales</taxon>
        <taxon>Gigartinaceae</taxon>
        <taxon>Chondrus</taxon>
    </lineage>
</organism>
<dbReference type="EMBL" id="HG001711">
    <property type="protein sequence ID" value="CDF34930.1"/>
    <property type="molecule type" value="Genomic_DNA"/>
</dbReference>
<dbReference type="RefSeq" id="XP_005714749.1">
    <property type="nucleotide sequence ID" value="XM_005714692.1"/>
</dbReference>
<name>R7QBT9_CHOCR</name>
<keyword evidence="2" id="KW-1185">Reference proteome</keyword>
<gene>
    <name evidence="1" type="ORF">CHC_T00003502001</name>
</gene>
<evidence type="ECO:0000313" key="2">
    <source>
        <dbReference type="Proteomes" id="UP000012073"/>
    </source>
</evidence>
<reference evidence="2" key="1">
    <citation type="journal article" date="2013" name="Proc. Natl. Acad. Sci. U.S.A.">
        <title>Genome structure and metabolic features in the red seaweed Chondrus crispus shed light on evolution of the Archaeplastida.</title>
        <authorList>
            <person name="Collen J."/>
            <person name="Porcel B."/>
            <person name="Carre W."/>
            <person name="Ball S.G."/>
            <person name="Chaparro C."/>
            <person name="Tonon T."/>
            <person name="Barbeyron T."/>
            <person name="Michel G."/>
            <person name="Noel B."/>
            <person name="Valentin K."/>
            <person name="Elias M."/>
            <person name="Artiguenave F."/>
            <person name="Arun A."/>
            <person name="Aury J.M."/>
            <person name="Barbosa-Neto J.F."/>
            <person name="Bothwell J.H."/>
            <person name="Bouget F.Y."/>
            <person name="Brillet L."/>
            <person name="Cabello-Hurtado F."/>
            <person name="Capella-Gutierrez S."/>
            <person name="Charrier B."/>
            <person name="Cladiere L."/>
            <person name="Cock J.M."/>
            <person name="Coelho S.M."/>
            <person name="Colleoni C."/>
            <person name="Czjzek M."/>
            <person name="Da Silva C."/>
            <person name="Delage L."/>
            <person name="Denoeud F."/>
            <person name="Deschamps P."/>
            <person name="Dittami S.M."/>
            <person name="Gabaldon T."/>
            <person name="Gachon C.M."/>
            <person name="Groisillier A."/>
            <person name="Herve C."/>
            <person name="Jabbari K."/>
            <person name="Katinka M."/>
            <person name="Kloareg B."/>
            <person name="Kowalczyk N."/>
            <person name="Labadie K."/>
            <person name="Leblanc C."/>
            <person name="Lopez P.J."/>
            <person name="McLachlan D.H."/>
            <person name="Meslet-Cladiere L."/>
            <person name="Moustafa A."/>
            <person name="Nehr Z."/>
            <person name="Nyvall Collen P."/>
            <person name="Panaud O."/>
            <person name="Partensky F."/>
            <person name="Poulain J."/>
            <person name="Rensing S.A."/>
            <person name="Rousvoal S."/>
            <person name="Samson G."/>
            <person name="Symeonidi A."/>
            <person name="Weissenbach J."/>
            <person name="Zambounis A."/>
            <person name="Wincker P."/>
            <person name="Boyen C."/>
        </authorList>
    </citation>
    <scope>NUCLEOTIDE SEQUENCE [LARGE SCALE GENOMIC DNA]</scope>
    <source>
        <strain evidence="2">cv. Stackhouse</strain>
    </source>
</reference>
<proteinExistence type="predicted"/>
<accession>R7QBT9</accession>
<dbReference type="OrthoDB" id="10489687at2759"/>